<dbReference type="Proteomes" id="UP000291269">
    <property type="component" value="Unassembled WGS sequence"/>
</dbReference>
<name>A0A4Q2KBP0_9FIRM</name>
<dbReference type="RefSeq" id="WP_129223060.1">
    <property type="nucleotide sequence ID" value="NZ_SDOZ01000002.1"/>
</dbReference>
<protein>
    <recommendedName>
        <fullName evidence="2">OTU domain-containing protein</fullName>
    </recommendedName>
</protein>
<dbReference type="EMBL" id="SDOZ01000002">
    <property type="protein sequence ID" value="RXZ60912.1"/>
    <property type="molecule type" value="Genomic_DNA"/>
</dbReference>
<feature type="transmembrane region" description="Helical" evidence="1">
    <location>
        <begin position="7"/>
        <end position="25"/>
    </location>
</feature>
<keyword evidence="1" id="KW-0472">Membrane</keyword>
<dbReference type="InterPro" id="IPR003323">
    <property type="entry name" value="OTU_dom"/>
</dbReference>
<accession>A0A4Q2KBP0</accession>
<reference evidence="3 4" key="1">
    <citation type="journal article" date="2019" name="Gut">
        <title>Antibiotics-induced monodominance of a novel gut bacterial order.</title>
        <authorList>
            <person name="Hildebrand F."/>
            <person name="Moitinho-Silva L."/>
            <person name="Blasche S."/>
            <person name="Jahn M.T."/>
            <person name="Gossmann T.I."/>
            <person name="Heuerta-Cepas J."/>
            <person name="Hercog R."/>
            <person name="Luetge M."/>
            <person name="Bahram M."/>
            <person name="Pryszlak A."/>
            <person name="Alves R.J."/>
            <person name="Waszak S.M."/>
            <person name="Zhu A."/>
            <person name="Ye L."/>
            <person name="Costea P.I."/>
            <person name="Aalvink S."/>
            <person name="Belzer C."/>
            <person name="Forslund S.K."/>
            <person name="Sunagawa S."/>
            <person name="Hentschel U."/>
            <person name="Merten C."/>
            <person name="Patil K.R."/>
            <person name="Benes V."/>
            <person name="Bork P."/>
        </authorList>
    </citation>
    <scope>NUCLEOTIDE SEQUENCE [LARGE SCALE GENOMIC DNA]</scope>
    <source>
        <strain evidence="3 4">HDS1380</strain>
    </source>
</reference>
<dbReference type="PROSITE" id="PS51257">
    <property type="entry name" value="PROKAR_LIPOPROTEIN"/>
    <property type="match status" value="1"/>
</dbReference>
<evidence type="ECO:0000313" key="4">
    <source>
        <dbReference type="Proteomes" id="UP000291269"/>
    </source>
</evidence>
<feature type="domain" description="OTU" evidence="2">
    <location>
        <begin position="183"/>
        <end position="225"/>
    </location>
</feature>
<evidence type="ECO:0000256" key="1">
    <source>
        <dbReference type="SAM" id="Phobius"/>
    </source>
</evidence>
<comment type="caution">
    <text evidence="3">The sequence shown here is derived from an EMBL/GenBank/DDBJ whole genome shotgun (WGS) entry which is preliminary data.</text>
</comment>
<gene>
    <name evidence="3" type="ORF">ESZ91_00560</name>
</gene>
<dbReference type="PROSITE" id="PS50802">
    <property type="entry name" value="OTU"/>
    <property type="match status" value="1"/>
</dbReference>
<keyword evidence="1" id="KW-0812">Transmembrane</keyword>
<evidence type="ECO:0000259" key="2">
    <source>
        <dbReference type="PROSITE" id="PS50802"/>
    </source>
</evidence>
<dbReference type="OrthoDB" id="5361545at2"/>
<evidence type="ECO:0000313" key="3">
    <source>
        <dbReference type="EMBL" id="RXZ60912.1"/>
    </source>
</evidence>
<dbReference type="AlphaFoldDB" id="A0A4Q2KBP0"/>
<organism evidence="3 4">
    <name type="scientific">Candidatus Borkfalkia ceftriaxoniphila</name>
    <dbReference type="NCBI Taxonomy" id="2508949"/>
    <lineage>
        <taxon>Bacteria</taxon>
        <taxon>Bacillati</taxon>
        <taxon>Bacillota</taxon>
        <taxon>Clostridia</taxon>
        <taxon>Christensenellales</taxon>
        <taxon>Christensenellaceae</taxon>
        <taxon>Candidatus Borkfalkia</taxon>
    </lineage>
</organism>
<keyword evidence="1" id="KW-1133">Transmembrane helix</keyword>
<sequence>MTKCKKILLKIVPALLLGLMLFTFIGCKTDSGLDKYVSEKRTEIYYCEQDGFTLTASYSQKEYPYCADGIVGELSDLFEIKLQAPDNSEEYNIKFTLAGKEYGGEMSFESVRQIYTFSQSIACPKETQITFTVSRKDSEVKLVAESVKNENTLGVSDILKSIQKAEPDRISALSQNGTFAGEIYVRLVYKDGECFYYAAISDRSGNTYSMLIDADSGEILATREN</sequence>
<keyword evidence="4" id="KW-1185">Reference proteome</keyword>
<proteinExistence type="predicted"/>